<dbReference type="OrthoDB" id="5503604at2"/>
<dbReference type="SUPFAM" id="SSF56091">
    <property type="entry name" value="DNA ligase/mRNA capping enzyme, catalytic domain"/>
    <property type="match status" value="1"/>
</dbReference>
<sequence>MFISPMLLHKSDHPFDDESYITELKLDGIRIIWTKFNDRVRIYTRHNNEVTSVYRELTNLDLPNGTVLDGEIVVSDKNGKPDFEACMERFKSIKAPYDIQYCIFDVIQYNGEKLTSLPLLKRKELLEEIIPSDHPNIATVKWIQGNGCAYFDLVKQNDLEGIVLKKINNSPYEIGKRSHSWLKVINYQYENCYITNLRKDKFGLILSFLDGKPAGLMEFMPPDERKKLYSMCKVHSENEKFKSVEPIKCRVKYRNLTKKGKLRIPSFVEWL</sequence>
<dbReference type="Gene3D" id="3.30.470.30">
    <property type="entry name" value="DNA ligase/mRNA capping enzyme"/>
    <property type="match status" value="1"/>
</dbReference>
<protein>
    <submittedName>
        <fullName evidence="5">ATP-dependent DNA ligase</fullName>
        <ecNumber evidence="5">6.5.1.1</ecNumber>
    </submittedName>
</protein>
<dbReference type="InterPro" id="IPR012310">
    <property type="entry name" value="DNA_ligase_ATP-dep_cent"/>
</dbReference>
<feature type="domain" description="ATP-dependent DNA ligase family profile" evidence="4">
    <location>
        <begin position="101"/>
        <end position="217"/>
    </location>
</feature>
<keyword evidence="2 5" id="KW-0436">Ligase</keyword>
<proteinExistence type="inferred from homology"/>
<evidence type="ECO:0000259" key="4">
    <source>
        <dbReference type="PROSITE" id="PS50160"/>
    </source>
</evidence>
<dbReference type="NCBIfam" id="NF005796">
    <property type="entry name" value="PRK07636.1"/>
    <property type="match status" value="1"/>
</dbReference>
<keyword evidence="6" id="KW-1185">Reference proteome</keyword>
<dbReference type="PROSITE" id="PS00697">
    <property type="entry name" value="DNA_LIGASE_A1"/>
    <property type="match status" value="1"/>
</dbReference>
<evidence type="ECO:0000256" key="2">
    <source>
        <dbReference type="ARBA" id="ARBA00022598"/>
    </source>
</evidence>
<dbReference type="CDD" id="cd07906">
    <property type="entry name" value="Adenylation_DNA_ligase_LigD_LigC"/>
    <property type="match status" value="1"/>
</dbReference>
<name>A0A6L3V3G4_9BACI</name>
<dbReference type="EC" id="6.5.1.1" evidence="5"/>
<dbReference type="Gene3D" id="3.30.1490.70">
    <property type="match status" value="1"/>
</dbReference>
<evidence type="ECO:0000313" key="6">
    <source>
        <dbReference type="Proteomes" id="UP000481030"/>
    </source>
</evidence>
<dbReference type="PANTHER" id="PTHR45674:SF4">
    <property type="entry name" value="DNA LIGASE 1"/>
    <property type="match status" value="1"/>
</dbReference>
<dbReference type="InterPro" id="IPR050191">
    <property type="entry name" value="ATP-dep_DNA_ligase"/>
</dbReference>
<accession>A0A6L3V3G4</accession>
<dbReference type="RefSeq" id="WP_151537276.1">
    <property type="nucleotide sequence ID" value="NZ_WBOS01000022.1"/>
</dbReference>
<gene>
    <name evidence="5" type="ORF">F7731_23805</name>
</gene>
<dbReference type="InterPro" id="IPR016059">
    <property type="entry name" value="DNA_ligase_ATP-dep_CS"/>
</dbReference>
<dbReference type="Proteomes" id="UP000481030">
    <property type="component" value="Unassembled WGS sequence"/>
</dbReference>
<evidence type="ECO:0000313" key="5">
    <source>
        <dbReference type="EMBL" id="KAB2328978.1"/>
    </source>
</evidence>
<comment type="caution">
    <text evidence="5">The sequence shown here is derived from an EMBL/GenBank/DDBJ whole genome shotgun (WGS) entry which is preliminary data.</text>
</comment>
<reference evidence="5 6" key="1">
    <citation type="journal article" date="2016" name="Antonie Van Leeuwenhoek">
        <title>Bacillus depressus sp. nov., isolated from soil of a sunflower field.</title>
        <authorList>
            <person name="Wei X."/>
            <person name="Xin D."/>
            <person name="Xin Y."/>
            <person name="Zhang H."/>
            <person name="Wang T."/>
            <person name="Zhang J."/>
        </authorList>
    </citation>
    <scope>NUCLEOTIDE SEQUENCE [LARGE SCALE GENOMIC DNA]</scope>
    <source>
        <strain evidence="5 6">BZ1</strain>
    </source>
</reference>
<dbReference type="EMBL" id="WBOS01000022">
    <property type="protein sequence ID" value="KAB2328978.1"/>
    <property type="molecule type" value="Genomic_DNA"/>
</dbReference>
<dbReference type="PANTHER" id="PTHR45674">
    <property type="entry name" value="DNA LIGASE 1/3 FAMILY MEMBER"/>
    <property type="match status" value="1"/>
</dbReference>
<dbReference type="GO" id="GO:0005524">
    <property type="term" value="F:ATP binding"/>
    <property type="evidence" value="ECO:0007669"/>
    <property type="project" value="InterPro"/>
</dbReference>
<dbReference type="Pfam" id="PF01068">
    <property type="entry name" value="DNA_ligase_A_M"/>
    <property type="match status" value="1"/>
</dbReference>
<dbReference type="GO" id="GO:0003910">
    <property type="term" value="F:DNA ligase (ATP) activity"/>
    <property type="evidence" value="ECO:0007669"/>
    <property type="project" value="UniProtKB-EC"/>
</dbReference>
<dbReference type="PROSITE" id="PS50160">
    <property type="entry name" value="DNA_LIGASE_A3"/>
    <property type="match status" value="1"/>
</dbReference>
<evidence type="ECO:0000256" key="1">
    <source>
        <dbReference type="ARBA" id="ARBA00007572"/>
    </source>
</evidence>
<dbReference type="GO" id="GO:0006281">
    <property type="term" value="P:DNA repair"/>
    <property type="evidence" value="ECO:0007669"/>
    <property type="project" value="InterPro"/>
</dbReference>
<dbReference type="GO" id="GO:0006310">
    <property type="term" value="P:DNA recombination"/>
    <property type="evidence" value="ECO:0007669"/>
    <property type="project" value="InterPro"/>
</dbReference>
<dbReference type="AlphaFoldDB" id="A0A6L3V3G4"/>
<dbReference type="SUPFAM" id="SSF50249">
    <property type="entry name" value="Nucleic acid-binding proteins"/>
    <property type="match status" value="1"/>
</dbReference>
<dbReference type="InterPro" id="IPR012340">
    <property type="entry name" value="NA-bd_OB-fold"/>
</dbReference>
<comment type="similarity">
    <text evidence="1">Belongs to the ATP-dependent DNA ligase family.</text>
</comment>
<comment type="catalytic activity">
    <reaction evidence="3">
        <text>ATP + (deoxyribonucleotide)n-3'-hydroxyl + 5'-phospho-(deoxyribonucleotide)m = (deoxyribonucleotide)n+m + AMP + diphosphate.</text>
        <dbReference type="EC" id="6.5.1.1"/>
    </reaction>
</comment>
<organism evidence="5 6">
    <name type="scientific">Cytobacillus depressus</name>
    <dbReference type="NCBI Taxonomy" id="1602942"/>
    <lineage>
        <taxon>Bacteria</taxon>
        <taxon>Bacillati</taxon>
        <taxon>Bacillota</taxon>
        <taxon>Bacilli</taxon>
        <taxon>Bacillales</taxon>
        <taxon>Bacillaceae</taxon>
        <taxon>Cytobacillus</taxon>
    </lineage>
</organism>
<evidence type="ECO:0000256" key="3">
    <source>
        <dbReference type="ARBA" id="ARBA00034003"/>
    </source>
</evidence>